<comment type="caution">
    <text evidence="5">The sequence shown here is derived from an EMBL/GenBank/DDBJ whole genome shotgun (WGS) entry which is preliminary data.</text>
</comment>
<keyword evidence="6" id="KW-1185">Reference proteome</keyword>
<dbReference type="Pfam" id="PF00076">
    <property type="entry name" value="RRM_1"/>
    <property type="match status" value="1"/>
</dbReference>
<evidence type="ECO:0000259" key="4">
    <source>
        <dbReference type="PROSITE" id="PS50102"/>
    </source>
</evidence>
<dbReference type="AlphaFoldDB" id="A0A7J6I3U4"/>
<evidence type="ECO:0000313" key="6">
    <source>
        <dbReference type="Proteomes" id="UP000583929"/>
    </source>
</evidence>
<keyword evidence="1" id="KW-0694">RNA-binding</keyword>
<dbReference type="InterPro" id="IPR012677">
    <property type="entry name" value="Nucleotide-bd_a/b_plait_sf"/>
</dbReference>
<feature type="transmembrane region" description="Helical" evidence="3">
    <location>
        <begin position="130"/>
        <end position="155"/>
    </location>
</feature>
<feature type="transmembrane region" description="Helical" evidence="3">
    <location>
        <begin position="87"/>
        <end position="107"/>
    </location>
</feature>
<evidence type="ECO:0000256" key="2">
    <source>
        <dbReference type="SAM" id="MobiDB-lite"/>
    </source>
</evidence>
<dbReference type="PANTHER" id="PTHR32343">
    <property type="entry name" value="SERINE/ARGININE-RICH SPLICING FACTOR"/>
    <property type="match status" value="1"/>
</dbReference>
<feature type="domain" description="RRM" evidence="4">
    <location>
        <begin position="159"/>
        <end position="233"/>
    </location>
</feature>
<gene>
    <name evidence="5" type="ORF">G4B88_000757</name>
</gene>
<keyword evidence="3" id="KW-1133">Transmembrane helix</keyword>
<dbReference type="EMBL" id="JAATIQ010000011">
    <property type="protein sequence ID" value="KAF4401709.1"/>
    <property type="molecule type" value="Genomic_DNA"/>
</dbReference>
<sequence length="435" mass="47473">MNLSQLNPAVKISTRQICEYTEQKSGTSIESLKLCRSPAPFRVSTSRKENLEEFARAIHDPRSRPQPSHVPSTTQAPILTAKCKHKITFFLTILLLVLSQNFFHFQAVDLKSWIDFPGTLRSIFSYGDRLVLRLIFLASLVVAHDVVFSNLICAIERIKTVKVSNVSLGANERDIKEFFSFSGDIEYVEMMSDNERSQIAYVTFKDGQGAETAVLLSGATIVDMSVTITLAPDYELPPAASAPPVTENKAPPGGESAIRKAEDVVSGMLAKGFVLGKDAVNKAKTFDEKHQLTSTASAKVVSLDKKIGLTDKINAGTSLVSDKVREVDQKFQVSEKTKTAFAAAEQKVSEAGSAIMKNRYVFTGASWVTGAFSKVAKAAGEVSQKTKEKVGIVEEEQKRKIVDDYAQVHLSESPKASAPSEPKQSKPEPAQGLIL</sequence>
<name>A0A7J6I3U4_CANSA</name>
<dbReference type="Proteomes" id="UP000583929">
    <property type="component" value="Unassembled WGS sequence"/>
</dbReference>
<dbReference type="FunFam" id="3.30.70.330:FF:000820">
    <property type="entry name" value="RNA recognition motif-containing protein"/>
    <property type="match status" value="1"/>
</dbReference>
<feature type="compositionally biased region" description="Low complexity" evidence="2">
    <location>
        <begin position="411"/>
        <end position="435"/>
    </location>
</feature>
<evidence type="ECO:0000256" key="3">
    <source>
        <dbReference type="SAM" id="Phobius"/>
    </source>
</evidence>
<evidence type="ECO:0000256" key="1">
    <source>
        <dbReference type="PROSITE-ProRule" id="PRU00176"/>
    </source>
</evidence>
<dbReference type="InterPro" id="IPR000504">
    <property type="entry name" value="RRM_dom"/>
</dbReference>
<dbReference type="SUPFAM" id="SSF54928">
    <property type="entry name" value="RNA-binding domain, RBD"/>
    <property type="match status" value="1"/>
</dbReference>
<keyword evidence="3" id="KW-0472">Membrane</keyword>
<protein>
    <recommendedName>
        <fullName evidence="4">RRM domain-containing protein</fullName>
    </recommendedName>
</protein>
<feature type="region of interest" description="Disordered" evidence="2">
    <location>
        <begin position="408"/>
        <end position="435"/>
    </location>
</feature>
<dbReference type="Gene3D" id="3.30.70.330">
    <property type="match status" value="1"/>
</dbReference>
<accession>A0A7J6I3U4</accession>
<dbReference type="GO" id="GO:0003723">
    <property type="term" value="F:RNA binding"/>
    <property type="evidence" value="ECO:0007669"/>
    <property type="project" value="UniProtKB-UniRule"/>
</dbReference>
<dbReference type="SMART" id="SM00360">
    <property type="entry name" value="RRM"/>
    <property type="match status" value="1"/>
</dbReference>
<keyword evidence="3" id="KW-0812">Transmembrane</keyword>
<dbReference type="PROSITE" id="PS50102">
    <property type="entry name" value="RRM"/>
    <property type="match status" value="1"/>
</dbReference>
<proteinExistence type="predicted"/>
<evidence type="ECO:0000313" key="5">
    <source>
        <dbReference type="EMBL" id="KAF4401709.1"/>
    </source>
</evidence>
<dbReference type="PANTHER" id="PTHR32343:SF10">
    <property type="entry name" value="RNA-BINDING REGION RNP-1 DOMAIN-CONTAINING PROTEIN"/>
    <property type="match status" value="1"/>
</dbReference>
<organism evidence="5 6">
    <name type="scientific">Cannabis sativa</name>
    <name type="common">Hemp</name>
    <name type="synonym">Marijuana</name>
    <dbReference type="NCBI Taxonomy" id="3483"/>
    <lineage>
        <taxon>Eukaryota</taxon>
        <taxon>Viridiplantae</taxon>
        <taxon>Streptophyta</taxon>
        <taxon>Embryophyta</taxon>
        <taxon>Tracheophyta</taxon>
        <taxon>Spermatophyta</taxon>
        <taxon>Magnoliopsida</taxon>
        <taxon>eudicotyledons</taxon>
        <taxon>Gunneridae</taxon>
        <taxon>Pentapetalae</taxon>
        <taxon>rosids</taxon>
        <taxon>fabids</taxon>
        <taxon>Rosales</taxon>
        <taxon>Cannabaceae</taxon>
        <taxon>Cannabis</taxon>
    </lineage>
</organism>
<dbReference type="InterPro" id="IPR035979">
    <property type="entry name" value="RBD_domain_sf"/>
</dbReference>
<reference evidence="5 6" key="1">
    <citation type="journal article" date="2020" name="bioRxiv">
        <title>Sequence and annotation of 42 cannabis genomes reveals extensive copy number variation in cannabinoid synthesis and pathogen resistance genes.</title>
        <authorList>
            <person name="Mckernan K.J."/>
            <person name="Helbert Y."/>
            <person name="Kane L.T."/>
            <person name="Ebling H."/>
            <person name="Zhang L."/>
            <person name="Liu B."/>
            <person name="Eaton Z."/>
            <person name="Mclaughlin S."/>
            <person name="Kingan S."/>
            <person name="Baybayan P."/>
            <person name="Concepcion G."/>
            <person name="Jordan M."/>
            <person name="Riva A."/>
            <person name="Barbazuk W."/>
            <person name="Harkins T."/>
        </authorList>
    </citation>
    <scope>NUCLEOTIDE SEQUENCE [LARGE SCALE GENOMIC DNA]</scope>
    <source>
        <strain evidence="6">cv. Jamaican Lion 4</strain>
        <tissue evidence="5">Leaf</tissue>
    </source>
</reference>